<reference evidence="1" key="2">
    <citation type="submission" date="2025-09" db="UniProtKB">
        <authorList>
            <consortium name="Ensembl"/>
        </authorList>
    </citation>
    <scope>IDENTIFICATION</scope>
</reference>
<proteinExistence type="predicted"/>
<name>A0A3Q2Y7Z6_HIPCM</name>
<organism evidence="1 2">
    <name type="scientific">Hippocampus comes</name>
    <name type="common">Tiger tail seahorse</name>
    <dbReference type="NCBI Taxonomy" id="109280"/>
    <lineage>
        <taxon>Eukaryota</taxon>
        <taxon>Metazoa</taxon>
        <taxon>Chordata</taxon>
        <taxon>Craniata</taxon>
        <taxon>Vertebrata</taxon>
        <taxon>Euteleostomi</taxon>
        <taxon>Actinopterygii</taxon>
        <taxon>Neopterygii</taxon>
        <taxon>Teleostei</taxon>
        <taxon>Neoteleostei</taxon>
        <taxon>Acanthomorphata</taxon>
        <taxon>Syngnathiaria</taxon>
        <taxon>Syngnathiformes</taxon>
        <taxon>Syngnathoidei</taxon>
        <taxon>Syngnathidae</taxon>
        <taxon>Hippocampus</taxon>
    </lineage>
</organism>
<evidence type="ECO:0000313" key="1">
    <source>
        <dbReference type="Ensembl" id="ENSHCOP00000013746.1"/>
    </source>
</evidence>
<dbReference type="AlphaFoldDB" id="A0A3Q2Y7Z6"/>
<dbReference type="Proteomes" id="UP000264820">
    <property type="component" value="Unplaced"/>
</dbReference>
<protein>
    <submittedName>
        <fullName evidence="1">Uncharacterized protein</fullName>
    </submittedName>
</protein>
<keyword evidence="2" id="KW-1185">Reference proteome</keyword>
<dbReference type="Ensembl" id="ENSHCOT00000027427.1">
    <property type="protein sequence ID" value="ENSHCOP00000013746.1"/>
    <property type="gene ID" value="ENSHCOG00000016960.1"/>
</dbReference>
<accession>A0A3Q2Y7Z6</accession>
<evidence type="ECO:0000313" key="2">
    <source>
        <dbReference type="Proteomes" id="UP000264820"/>
    </source>
</evidence>
<sequence>CIGDCAAPSLKQRGVFNLPHKAKLNRSSNCKHQKEKGCLSIVVAQIILRPTPPPLFGFAQLTRPSLKSFCYNTYHKCCRAN</sequence>
<reference evidence="1" key="1">
    <citation type="submission" date="2025-08" db="UniProtKB">
        <authorList>
            <consortium name="Ensembl"/>
        </authorList>
    </citation>
    <scope>IDENTIFICATION</scope>
</reference>